<evidence type="ECO:0008006" key="3">
    <source>
        <dbReference type="Google" id="ProtNLM"/>
    </source>
</evidence>
<dbReference type="EMBL" id="AVOT02008756">
    <property type="protein sequence ID" value="MBW0486652.1"/>
    <property type="molecule type" value="Genomic_DNA"/>
</dbReference>
<gene>
    <name evidence="1" type="ORF">O181_026367</name>
</gene>
<sequence length="126" mass="14527">MYLQETLLKFRFKEIQNPKIHYACPLSFMEIFIGKEGYPIKVLFSTGAELNIIPEEIEIKASLTTRELNMNLREIGGHTTSFVILSEFTPIILASGEEPHIHFFIAKGSFHTVLERPFLECNKIRL</sequence>
<reference evidence="1" key="1">
    <citation type="submission" date="2021-03" db="EMBL/GenBank/DDBJ databases">
        <title>Draft genome sequence of rust myrtle Austropuccinia psidii MF-1, a brazilian biotype.</title>
        <authorList>
            <person name="Quecine M.C."/>
            <person name="Pachon D.M.R."/>
            <person name="Bonatelli M.L."/>
            <person name="Correr F.H."/>
            <person name="Franceschini L.M."/>
            <person name="Leite T.F."/>
            <person name="Margarido G.R.A."/>
            <person name="Almeida C.A."/>
            <person name="Ferrarezi J.A."/>
            <person name="Labate C.A."/>
        </authorList>
    </citation>
    <scope>NUCLEOTIDE SEQUENCE</scope>
    <source>
        <strain evidence="1">MF-1</strain>
    </source>
</reference>
<evidence type="ECO:0000313" key="2">
    <source>
        <dbReference type="Proteomes" id="UP000765509"/>
    </source>
</evidence>
<protein>
    <recommendedName>
        <fullName evidence="3">Peptidase A2 domain-containing protein</fullName>
    </recommendedName>
</protein>
<dbReference type="AlphaFoldDB" id="A0A9Q3CMY5"/>
<comment type="caution">
    <text evidence="1">The sequence shown here is derived from an EMBL/GenBank/DDBJ whole genome shotgun (WGS) entry which is preliminary data.</text>
</comment>
<dbReference type="Proteomes" id="UP000765509">
    <property type="component" value="Unassembled WGS sequence"/>
</dbReference>
<proteinExistence type="predicted"/>
<accession>A0A9Q3CMY5</accession>
<name>A0A9Q3CMY5_9BASI</name>
<keyword evidence="2" id="KW-1185">Reference proteome</keyword>
<organism evidence="1 2">
    <name type="scientific">Austropuccinia psidii MF-1</name>
    <dbReference type="NCBI Taxonomy" id="1389203"/>
    <lineage>
        <taxon>Eukaryota</taxon>
        <taxon>Fungi</taxon>
        <taxon>Dikarya</taxon>
        <taxon>Basidiomycota</taxon>
        <taxon>Pucciniomycotina</taxon>
        <taxon>Pucciniomycetes</taxon>
        <taxon>Pucciniales</taxon>
        <taxon>Sphaerophragmiaceae</taxon>
        <taxon>Austropuccinia</taxon>
    </lineage>
</organism>
<dbReference type="OrthoDB" id="5535068at2759"/>
<evidence type="ECO:0000313" key="1">
    <source>
        <dbReference type="EMBL" id="MBW0486652.1"/>
    </source>
</evidence>